<evidence type="ECO:0000256" key="2">
    <source>
        <dbReference type="ARBA" id="ARBA00012888"/>
    </source>
</evidence>
<dbReference type="EC" id="2.3.1.82" evidence="2"/>
<feature type="domain" description="N-acetyltransferase" evidence="9">
    <location>
        <begin position="1"/>
        <end position="144"/>
    </location>
</feature>
<comment type="catalytic activity">
    <reaction evidence="8">
        <text>kanamycin B + acetyl-CoA = N(6')-acetylkanamycin B + CoA + H(+)</text>
        <dbReference type="Rhea" id="RHEA:16449"/>
        <dbReference type="ChEBI" id="CHEBI:15378"/>
        <dbReference type="ChEBI" id="CHEBI:57287"/>
        <dbReference type="ChEBI" id="CHEBI:57288"/>
        <dbReference type="ChEBI" id="CHEBI:58390"/>
        <dbReference type="ChEBI" id="CHEBI:58549"/>
        <dbReference type="EC" id="2.3.1.82"/>
    </reaction>
</comment>
<evidence type="ECO:0000256" key="3">
    <source>
        <dbReference type="ARBA" id="ARBA00017677"/>
    </source>
</evidence>
<comment type="caution">
    <text evidence="10">The sequence shown here is derived from an EMBL/GenBank/DDBJ whole genome shotgun (WGS) entry which is preliminary data.</text>
</comment>
<dbReference type="PIRSF" id="PIRSF000452">
    <property type="entry name" value="6-N-acetyltransf"/>
    <property type="match status" value="1"/>
</dbReference>
<dbReference type="PANTHER" id="PTHR43420:SF51">
    <property type="entry name" value="PEPTIDYL-LYSINE N-ACETYLTRANSFERASE YIAC"/>
    <property type="match status" value="1"/>
</dbReference>
<keyword evidence="11" id="KW-1185">Reference proteome</keyword>
<dbReference type="InterPro" id="IPR050680">
    <property type="entry name" value="YpeA/RimI_acetyltransf"/>
</dbReference>
<organism evidence="10 11">
    <name type="scientific">Clostridium yunnanense</name>
    <dbReference type="NCBI Taxonomy" id="2800325"/>
    <lineage>
        <taxon>Bacteria</taxon>
        <taxon>Bacillati</taxon>
        <taxon>Bacillota</taxon>
        <taxon>Clostridia</taxon>
        <taxon>Eubacteriales</taxon>
        <taxon>Clostridiaceae</taxon>
        <taxon>Clostridium</taxon>
    </lineage>
</organism>
<evidence type="ECO:0000256" key="5">
    <source>
        <dbReference type="ARBA" id="ARBA00023251"/>
    </source>
</evidence>
<keyword evidence="6" id="KW-0012">Acyltransferase</keyword>
<dbReference type="RefSeq" id="WP_200273074.1">
    <property type="nucleotide sequence ID" value="NZ_JAENHN010000059.1"/>
</dbReference>
<dbReference type="Proteomes" id="UP000596739">
    <property type="component" value="Unassembled WGS sequence"/>
</dbReference>
<evidence type="ECO:0000259" key="9">
    <source>
        <dbReference type="PROSITE" id="PS51186"/>
    </source>
</evidence>
<sequence>MIRKANINDSRLVAELAILLWPNHEINELEEEMIEHINSENEAVFIYFSETEAAGFAQCGLRNDYVEGTDSSPVGYLEGIFTKAEYRNRGVGKSLLTQCEQWARSKGCSEFASDCELDNTESLKFHLKIGFEEANRIICFKKGL</sequence>
<accession>A0ABS1EV01</accession>
<protein>
    <recommendedName>
        <fullName evidence="3">Aminoglycoside N(6')-acetyltransferase type 1</fullName>
        <ecNumber evidence="2">2.3.1.82</ecNumber>
    </recommendedName>
    <alternativeName>
        <fullName evidence="7">Aminoglycoside resistance protein</fullName>
    </alternativeName>
</protein>
<keyword evidence="5" id="KW-0046">Antibiotic resistance</keyword>
<proteinExistence type="predicted"/>
<dbReference type="PANTHER" id="PTHR43420">
    <property type="entry name" value="ACETYLTRANSFERASE"/>
    <property type="match status" value="1"/>
</dbReference>
<dbReference type="InterPro" id="IPR024170">
    <property type="entry name" value="Aminoglycoside_N6-AcTrfrase"/>
</dbReference>
<dbReference type="NCBIfam" id="NF043067">
    <property type="entry name" value="AAC_6p_group_E"/>
    <property type="match status" value="1"/>
</dbReference>
<dbReference type="EMBL" id="JAENHN010000059">
    <property type="protein sequence ID" value="MBK1813199.1"/>
    <property type="molecule type" value="Genomic_DNA"/>
</dbReference>
<evidence type="ECO:0000256" key="4">
    <source>
        <dbReference type="ARBA" id="ARBA00022679"/>
    </source>
</evidence>
<comment type="subunit">
    <text evidence="1">Homodimer.</text>
</comment>
<gene>
    <name evidence="10" type="ORF">JHL18_21485</name>
</gene>
<dbReference type="CDD" id="cd04301">
    <property type="entry name" value="NAT_SF"/>
    <property type="match status" value="1"/>
</dbReference>
<keyword evidence="4" id="KW-0808">Transferase</keyword>
<dbReference type="PROSITE" id="PS51186">
    <property type="entry name" value="GNAT"/>
    <property type="match status" value="1"/>
</dbReference>
<dbReference type="Gene3D" id="3.40.630.30">
    <property type="match status" value="1"/>
</dbReference>
<evidence type="ECO:0000313" key="10">
    <source>
        <dbReference type="EMBL" id="MBK1813199.1"/>
    </source>
</evidence>
<dbReference type="InterPro" id="IPR000182">
    <property type="entry name" value="GNAT_dom"/>
</dbReference>
<dbReference type="Pfam" id="PF00583">
    <property type="entry name" value="Acetyltransf_1"/>
    <property type="match status" value="1"/>
</dbReference>
<name>A0ABS1EV01_9CLOT</name>
<evidence type="ECO:0000256" key="1">
    <source>
        <dbReference type="ARBA" id="ARBA00011738"/>
    </source>
</evidence>
<evidence type="ECO:0000256" key="8">
    <source>
        <dbReference type="ARBA" id="ARBA00048923"/>
    </source>
</evidence>
<evidence type="ECO:0000313" key="11">
    <source>
        <dbReference type="Proteomes" id="UP000596739"/>
    </source>
</evidence>
<dbReference type="SUPFAM" id="SSF55729">
    <property type="entry name" value="Acyl-CoA N-acyltransferases (Nat)"/>
    <property type="match status" value="1"/>
</dbReference>
<reference evidence="11" key="1">
    <citation type="submission" date="2021-01" db="EMBL/GenBank/DDBJ databases">
        <title>Genome public.</title>
        <authorList>
            <person name="Liu C."/>
            <person name="Sun Q."/>
        </authorList>
    </citation>
    <scope>NUCLEOTIDE SEQUENCE [LARGE SCALE GENOMIC DNA]</scope>
    <source>
        <strain evidence="11">YIM B02505</strain>
    </source>
</reference>
<dbReference type="InterPro" id="IPR016181">
    <property type="entry name" value="Acyl_CoA_acyltransferase"/>
</dbReference>
<evidence type="ECO:0000256" key="7">
    <source>
        <dbReference type="ARBA" id="ARBA00029660"/>
    </source>
</evidence>
<evidence type="ECO:0000256" key="6">
    <source>
        <dbReference type="ARBA" id="ARBA00023315"/>
    </source>
</evidence>